<dbReference type="Proteomes" id="UP000828048">
    <property type="component" value="Chromosome 5"/>
</dbReference>
<dbReference type="EMBL" id="CM037155">
    <property type="protein sequence ID" value="KAH7846920.1"/>
    <property type="molecule type" value="Genomic_DNA"/>
</dbReference>
<evidence type="ECO:0000313" key="1">
    <source>
        <dbReference type="EMBL" id="KAH7846920.1"/>
    </source>
</evidence>
<protein>
    <submittedName>
        <fullName evidence="1">Uncharacterized protein</fullName>
    </submittedName>
</protein>
<evidence type="ECO:0000313" key="2">
    <source>
        <dbReference type="Proteomes" id="UP000828048"/>
    </source>
</evidence>
<accession>A0ACB7Y1P9</accession>
<organism evidence="1 2">
    <name type="scientific">Vaccinium darrowii</name>
    <dbReference type="NCBI Taxonomy" id="229202"/>
    <lineage>
        <taxon>Eukaryota</taxon>
        <taxon>Viridiplantae</taxon>
        <taxon>Streptophyta</taxon>
        <taxon>Embryophyta</taxon>
        <taxon>Tracheophyta</taxon>
        <taxon>Spermatophyta</taxon>
        <taxon>Magnoliopsida</taxon>
        <taxon>eudicotyledons</taxon>
        <taxon>Gunneridae</taxon>
        <taxon>Pentapetalae</taxon>
        <taxon>asterids</taxon>
        <taxon>Ericales</taxon>
        <taxon>Ericaceae</taxon>
        <taxon>Vaccinioideae</taxon>
        <taxon>Vaccinieae</taxon>
        <taxon>Vaccinium</taxon>
    </lineage>
</organism>
<sequence>MTPKMVSSFRRSLSFSHPKDTTKRTTSQVSHVRSTSLPCRSHPLLSQLKDHLNHLKSSWAAAGSNPVSRTSAWLCDGLAQLKTVHDYLDDILHLPQTQESLRRQPDWVDQLLEDFLRFVDAYGIFQTLVFGLKQQHSAAQVAVRRRKDESKIEVYAKAVRKMEKEMGVLVSTIRCITRINSSNTLIFNVDAELVEAILDVKEVTVLVSTVLFSGISLSFMSKKRSWMRLRRKGKVEEGVQEFKQVGTEYCCLWGLRKKEDEEMRMVLKRMNELEDCIVKIEMGSERVFRSLLNSRVALLNVLTK</sequence>
<name>A0ACB7Y1P9_9ERIC</name>
<keyword evidence="2" id="KW-1185">Reference proteome</keyword>
<proteinExistence type="predicted"/>
<reference evidence="1 2" key="1">
    <citation type="journal article" date="2021" name="Hortic Res">
        <title>High-quality reference genome and annotation aids understanding of berry development for evergreen blueberry (Vaccinium darrowii).</title>
        <authorList>
            <person name="Yu J."/>
            <person name="Hulse-Kemp A.M."/>
            <person name="Babiker E."/>
            <person name="Staton M."/>
        </authorList>
    </citation>
    <scope>NUCLEOTIDE SEQUENCE [LARGE SCALE GENOMIC DNA]</scope>
    <source>
        <strain evidence="2">cv. NJ 8807/NJ 8810</strain>
        <tissue evidence="1">Young leaf</tissue>
    </source>
</reference>
<comment type="caution">
    <text evidence="1">The sequence shown here is derived from an EMBL/GenBank/DDBJ whole genome shotgun (WGS) entry which is preliminary data.</text>
</comment>
<gene>
    <name evidence="1" type="ORF">Vadar_019753</name>
</gene>